<dbReference type="Proteomes" id="UP000682877">
    <property type="component" value="Chromosome 4"/>
</dbReference>
<reference evidence="2" key="1">
    <citation type="submission" date="2021-01" db="EMBL/GenBank/DDBJ databases">
        <authorList>
            <person name="Bezrukov I."/>
        </authorList>
    </citation>
    <scope>NUCLEOTIDE SEQUENCE</scope>
</reference>
<accession>A0A8S2A160</accession>
<sequence>MPKVRGAARRGRSSGGGRSGGGGRSSGGTGSSSHSSNPNPCSTETTSVSRRYLPAQFTELFLRVRIAVFLGGIRGRIVEIPTKEGIRSPVSTSHDASSSLFIFAATTRFPYLHKIGSGE</sequence>
<organism evidence="2 3">
    <name type="scientific">Arabidopsis arenosa</name>
    <name type="common">Sand rock-cress</name>
    <name type="synonym">Cardaminopsis arenosa</name>
    <dbReference type="NCBI Taxonomy" id="38785"/>
    <lineage>
        <taxon>Eukaryota</taxon>
        <taxon>Viridiplantae</taxon>
        <taxon>Streptophyta</taxon>
        <taxon>Embryophyta</taxon>
        <taxon>Tracheophyta</taxon>
        <taxon>Spermatophyta</taxon>
        <taxon>Magnoliopsida</taxon>
        <taxon>eudicotyledons</taxon>
        <taxon>Gunneridae</taxon>
        <taxon>Pentapetalae</taxon>
        <taxon>rosids</taxon>
        <taxon>malvids</taxon>
        <taxon>Brassicales</taxon>
        <taxon>Brassicaceae</taxon>
        <taxon>Camelineae</taxon>
        <taxon>Arabidopsis</taxon>
    </lineage>
</organism>
<dbReference type="AlphaFoldDB" id="A0A8S2A160"/>
<evidence type="ECO:0000313" key="2">
    <source>
        <dbReference type="EMBL" id="CAE6009752.1"/>
    </source>
</evidence>
<keyword evidence="3" id="KW-1185">Reference proteome</keyword>
<dbReference type="EMBL" id="LR999454">
    <property type="protein sequence ID" value="CAE6009752.1"/>
    <property type="molecule type" value="Genomic_DNA"/>
</dbReference>
<evidence type="ECO:0000256" key="1">
    <source>
        <dbReference type="SAM" id="MobiDB-lite"/>
    </source>
</evidence>
<feature type="compositionally biased region" description="Polar residues" evidence="1">
    <location>
        <begin position="37"/>
        <end position="48"/>
    </location>
</feature>
<feature type="region of interest" description="Disordered" evidence="1">
    <location>
        <begin position="1"/>
        <end position="48"/>
    </location>
</feature>
<feature type="compositionally biased region" description="Basic residues" evidence="1">
    <location>
        <begin position="1"/>
        <end position="12"/>
    </location>
</feature>
<proteinExistence type="predicted"/>
<evidence type="ECO:0000313" key="3">
    <source>
        <dbReference type="Proteomes" id="UP000682877"/>
    </source>
</evidence>
<protein>
    <submittedName>
        <fullName evidence="2">Uncharacterized protein</fullName>
    </submittedName>
</protein>
<name>A0A8S2A160_ARAAE</name>
<feature type="compositionally biased region" description="Gly residues" evidence="1">
    <location>
        <begin position="13"/>
        <end position="30"/>
    </location>
</feature>
<gene>
    <name evidence="2" type="ORF">AARE701A_LOCUS9616</name>
</gene>